<feature type="non-terminal residue" evidence="1">
    <location>
        <position position="1"/>
    </location>
</feature>
<reference evidence="1" key="1">
    <citation type="journal article" date="2014" name="Front. Microbiol.">
        <title>High frequency of phylogenetically diverse reductive dehalogenase-homologous genes in deep subseafloor sedimentary metagenomes.</title>
        <authorList>
            <person name="Kawai M."/>
            <person name="Futagami T."/>
            <person name="Toyoda A."/>
            <person name="Takaki Y."/>
            <person name="Nishi S."/>
            <person name="Hori S."/>
            <person name="Arai W."/>
            <person name="Tsubouchi T."/>
            <person name="Morono Y."/>
            <person name="Uchiyama I."/>
            <person name="Ito T."/>
            <person name="Fujiyama A."/>
            <person name="Inagaki F."/>
            <person name="Takami H."/>
        </authorList>
    </citation>
    <scope>NUCLEOTIDE SEQUENCE</scope>
    <source>
        <strain evidence="1">Expedition CK06-06</strain>
    </source>
</reference>
<dbReference type="AlphaFoldDB" id="X1KFK1"/>
<sequence>AWEEDPASPKQIATLEKAKVDIWDGITKGEANQLIKGLFKRRAK</sequence>
<dbReference type="EMBL" id="BARU01035459">
    <property type="protein sequence ID" value="GAH80843.1"/>
    <property type="molecule type" value="Genomic_DNA"/>
</dbReference>
<proteinExistence type="predicted"/>
<gene>
    <name evidence="1" type="ORF">S03H2_55506</name>
</gene>
<evidence type="ECO:0000313" key="1">
    <source>
        <dbReference type="EMBL" id="GAH80843.1"/>
    </source>
</evidence>
<organism evidence="1">
    <name type="scientific">marine sediment metagenome</name>
    <dbReference type="NCBI Taxonomy" id="412755"/>
    <lineage>
        <taxon>unclassified sequences</taxon>
        <taxon>metagenomes</taxon>
        <taxon>ecological metagenomes</taxon>
    </lineage>
</organism>
<protein>
    <submittedName>
        <fullName evidence="1">Uncharacterized protein</fullName>
    </submittedName>
</protein>
<name>X1KFK1_9ZZZZ</name>
<comment type="caution">
    <text evidence="1">The sequence shown here is derived from an EMBL/GenBank/DDBJ whole genome shotgun (WGS) entry which is preliminary data.</text>
</comment>
<accession>X1KFK1</accession>